<organism evidence="2">
    <name type="scientific">Anguilla anguilla</name>
    <name type="common">European freshwater eel</name>
    <name type="synonym">Muraena anguilla</name>
    <dbReference type="NCBI Taxonomy" id="7936"/>
    <lineage>
        <taxon>Eukaryota</taxon>
        <taxon>Metazoa</taxon>
        <taxon>Chordata</taxon>
        <taxon>Craniata</taxon>
        <taxon>Vertebrata</taxon>
        <taxon>Euteleostomi</taxon>
        <taxon>Actinopterygii</taxon>
        <taxon>Neopterygii</taxon>
        <taxon>Teleostei</taxon>
        <taxon>Anguilliformes</taxon>
        <taxon>Anguillidae</taxon>
        <taxon>Anguilla</taxon>
    </lineage>
</organism>
<dbReference type="AlphaFoldDB" id="A0A0E9QH21"/>
<proteinExistence type="predicted"/>
<feature type="region of interest" description="Disordered" evidence="1">
    <location>
        <begin position="1"/>
        <end position="24"/>
    </location>
</feature>
<protein>
    <submittedName>
        <fullName evidence="2">Uncharacterized protein</fullName>
    </submittedName>
</protein>
<reference evidence="2" key="2">
    <citation type="journal article" date="2015" name="Fish Shellfish Immunol.">
        <title>Early steps in the European eel (Anguilla anguilla)-Vibrio vulnificus interaction in the gills: Role of the RtxA13 toxin.</title>
        <authorList>
            <person name="Callol A."/>
            <person name="Pajuelo D."/>
            <person name="Ebbesson L."/>
            <person name="Teles M."/>
            <person name="MacKenzie S."/>
            <person name="Amaro C."/>
        </authorList>
    </citation>
    <scope>NUCLEOTIDE SEQUENCE</scope>
</reference>
<reference evidence="2" key="1">
    <citation type="submission" date="2014-11" db="EMBL/GenBank/DDBJ databases">
        <authorList>
            <person name="Amaro Gonzalez C."/>
        </authorList>
    </citation>
    <scope>NUCLEOTIDE SEQUENCE</scope>
</reference>
<dbReference type="EMBL" id="GBXM01092932">
    <property type="protein sequence ID" value="JAH15645.1"/>
    <property type="molecule type" value="Transcribed_RNA"/>
</dbReference>
<feature type="compositionally biased region" description="Polar residues" evidence="1">
    <location>
        <begin position="1"/>
        <end position="16"/>
    </location>
</feature>
<sequence length="24" mass="2779">MVSHFTNSTKPTQITLPRNDIHLK</sequence>
<name>A0A0E9QH21_ANGAN</name>
<accession>A0A0E9QH21</accession>
<evidence type="ECO:0000313" key="2">
    <source>
        <dbReference type="EMBL" id="JAH15645.1"/>
    </source>
</evidence>
<evidence type="ECO:0000256" key="1">
    <source>
        <dbReference type="SAM" id="MobiDB-lite"/>
    </source>
</evidence>